<organism evidence="1 2">
    <name type="scientific">Neocucurbitaria cava</name>
    <dbReference type="NCBI Taxonomy" id="798079"/>
    <lineage>
        <taxon>Eukaryota</taxon>
        <taxon>Fungi</taxon>
        <taxon>Dikarya</taxon>
        <taxon>Ascomycota</taxon>
        <taxon>Pezizomycotina</taxon>
        <taxon>Dothideomycetes</taxon>
        <taxon>Pleosporomycetidae</taxon>
        <taxon>Pleosporales</taxon>
        <taxon>Pleosporineae</taxon>
        <taxon>Cucurbitariaceae</taxon>
        <taxon>Neocucurbitaria</taxon>
    </lineage>
</organism>
<evidence type="ECO:0000313" key="2">
    <source>
        <dbReference type="Proteomes" id="UP001140560"/>
    </source>
</evidence>
<dbReference type="GO" id="GO:0000151">
    <property type="term" value="C:ubiquitin ligase complex"/>
    <property type="evidence" value="ECO:0007669"/>
    <property type="project" value="TreeGrafter"/>
</dbReference>
<comment type="caution">
    <text evidence="1">The sequence shown here is derived from an EMBL/GenBank/DDBJ whole genome shotgun (WGS) entry which is preliminary data.</text>
</comment>
<evidence type="ECO:0000313" key="1">
    <source>
        <dbReference type="EMBL" id="KAJ4372165.1"/>
    </source>
</evidence>
<accession>A0A9W8YAM2</accession>
<dbReference type="GO" id="GO:0005634">
    <property type="term" value="C:nucleus"/>
    <property type="evidence" value="ECO:0007669"/>
    <property type="project" value="TreeGrafter"/>
</dbReference>
<dbReference type="GO" id="GO:0031624">
    <property type="term" value="F:ubiquitin conjugating enzyme binding"/>
    <property type="evidence" value="ECO:0007669"/>
    <property type="project" value="TreeGrafter"/>
</dbReference>
<dbReference type="GO" id="GO:0006513">
    <property type="term" value="P:protein monoubiquitination"/>
    <property type="evidence" value="ECO:0007669"/>
    <property type="project" value="TreeGrafter"/>
</dbReference>
<dbReference type="GO" id="GO:0061630">
    <property type="term" value="F:ubiquitin protein ligase activity"/>
    <property type="evidence" value="ECO:0007669"/>
    <property type="project" value="TreeGrafter"/>
</dbReference>
<gene>
    <name evidence="1" type="ORF">N0V83_003938</name>
</gene>
<sequence>MSRPLLPASAYEGLGLSPEAIEDLMNPKPANEPPKIAAPNLLQSDEDNARRMAPNETVITLYAELLLNIRTVTLFASLRTNYSHETKAKLSADGSYITISHEGQSATIRLPINVKGDGDAALSLPSQPSSKELTLRLQMEEREGSDLLGTLQGEGRQANVVPWDGGWLGQIRDLDITCKNCGAVIVPRGKIRQWRDLPNENWAEMMDFWHCHKPDEHHLHDRAHEEATTQKGYAAVARLLYLIENFGVRKFNVHPLATAPKPSSDPLSTPEAPKVTPSVLIWVFTPDLLFSSSIPSPQRHDPTRSMKVFYQKQSWQPLKPGDPESATVEDVEFPQDLFEDLNRVLEQSQGLLPPTTRNFQGWDVGLLERFDWTDVSKADGESDHVAVVNNSDD</sequence>
<keyword evidence="2" id="KW-1185">Reference proteome</keyword>
<dbReference type="OrthoDB" id="386949at2759"/>
<dbReference type="PANTHER" id="PTHR31531">
    <property type="entry name" value="E3 UBIQUITIN-PROTEIN LIGASE E3D FAMILY MEMBER"/>
    <property type="match status" value="1"/>
</dbReference>
<proteinExistence type="predicted"/>
<dbReference type="GO" id="GO:0005829">
    <property type="term" value="C:cytosol"/>
    <property type="evidence" value="ECO:0007669"/>
    <property type="project" value="TreeGrafter"/>
</dbReference>
<dbReference type="AlphaFoldDB" id="A0A9W8YAM2"/>
<reference evidence="1" key="1">
    <citation type="submission" date="2022-10" db="EMBL/GenBank/DDBJ databases">
        <title>Tapping the CABI collections for fungal endophytes: first genome assemblies for Collariella, Neodidymelliopsis, Ascochyta clinopodiicola, Didymella pomorum, Didymosphaeria variabile, Neocosmospora piperis and Neocucurbitaria cava.</title>
        <authorList>
            <person name="Hill R."/>
        </authorList>
    </citation>
    <scope>NUCLEOTIDE SEQUENCE</scope>
    <source>
        <strain evidence="1">IMI 356814</strain>
    </source>
</reference>
<dbReference type="GO" id="GO:0030332">
    <property type="term" value="F:cyclin binding"/>
    <property type="evidence" value="ECO:0007669"/>
    <property type="project" value="TreeGrafter"/>
</dbReference>
<dbReference type="EMBL" id="JAPEUY010000006">
    <property type="protein sequence ID" value="KAJ4372165.1"/>
    <property type="molecule type" value="Genomic_DNA"/>
</dbReference>
<protein>
    <recommendedName>
        <fullName evidence="3">Ubiquitin-conjugating enzyme E2-binding protein</fullName>
    </recommendedName>
</protein>
<dbReference type="Proteomes" id="UP001140560">
    <property type="component" value="Unassembled WGS sequence"/>
</dbReference>
<dbReference type="GO" id="GO:0043161">
    <property type="term" value="P:proteasome-mediated ubiquitin-dependent protein catabolic process"/>
    <property type="evidence" value="ECO:0007669"/>
    <property type="project" value="TreeGrafter"/>
</dbReference>
<dbReference type="GO" id="GO:0051865">
    <property type="term" value="P:protein autoubiquitination"/>
    <property type="evidence" value="ECO:0007669"/>
    <property type="project" value="TreeGrafter"/>
</dbReference>
<dbReference type="InterPro" id="IPR019193">
    <property type="entry name" value="UBQ-conj_enz_E2-bd_prot"/>
</dbReference>
<name>A0A9W8YAM2_9PLEO</name>
<dbReference type="PANTHER" id="PTHR31531:SF2">
    <property type="entry name" value="E3 UBIQUITIN-PROTEIN LIGASE E3D"/>
    <property type="match status" value="1"/>
</dbReference>
<evidence type="ECO:0008006" key="3">
    <source>
        <dbReference type="Google" id="ProtNLM"/>
    </source>
</evidence>
<dbReference type="GO" id="GO:0000209">
    <property type="term" value="P:protein polyubiquitination"/>
    <property type="evidence" value="ECO:0007669"/>
    <property type="project" value="TreeGrafter"/>
</dbReference>
<dbReference type="Pfam" id="PF09814">
    <property type="entry name" value="HECT_2"/>
    <property type="match status" value="2"/>
</dbReference>